<reference evidence="3" key="1">
    <citation type="journal article" date="2021" name="Nat. Commun.">
        <title>Genetic determinants of endophytism in the Arabidopsis root mycobiome.</title>
        <authorList>
            <person name="Mesny F."/>
            <person name="Miyauchi S."/>
            <person name="Thiergart T."/>
            <person name="Pickel B."/>
            <person name="Atanasova L."/>
            <person name="Karlsson M."/>
            <person name="Huettel B."/>
            <person name="Barry K.W."/>
            <person name="Haridas S."/>
            <person name="Chen C."/>
            <person name="Bauer D."/>
            <person name="Andreopoulos W."/>
            <person name="Pangilinan J."/>
            <person name="LaButti K."/>
            <person name="Riley R."/>
            <person name="Lipzen A."/>
            <person name="Clum A."/>
            <person name="Drula E."/>
            <person name="Henrissat B."/>
            <person name="Kohler A."/>
            <person name="Grigoriev I.V."/>
            <person name="Martin F.M."/>
            <person name="Hacquard S."/>
        </authorList>
    </citation>
    <scope>NUCLEOTIDE SEQUENCE</scope>
    <source>
        <strain evidence="3">MPI-CAGE-AT-0147</strain>
    </source>
</reference>
<sequence>MLRFAPLAMLAMAPLAQAHFDWLHPRRHVEECCPCPVSGTPEHIVQTMTISEHAETTHTITVTKPASYPSKETVVIEHTITLPGKTVYYTHVEQHTVTEKVLNPVAPSQAYNEEHYDKTTTVIYGLPSQGADEPKYEDEDEVLVKTITIYGDKEEEHYHFTTITEGENYNQVTTVTLHNPGETHKVVQATKTATIQYSDERVLTKTVQDGDKHYTVPFGNSDDCVTKTIYESGKPYTVVIKPKPSAQTFTEEGGKETTRIIEVYQTATITAQAQTQTVTEQEYKTITTTMIDPYGQPDVEIIIYHIETGKSTCEKLSGLPCHDDEDNYGYPQVSDLTATEGSQVTKTDCSISTSIQTVYNTVVKTVRPDGAATPETTGSPSATEGLQQPMSSRIVQVQQPRFPRSLRW</sequence>
<gene>
    <name evidence="3" type="ORF">EDB81DRAFT_925172</name>
</gene>
<evidence type="ECO:0000313" key="4">
    <source>
        <dbReference type="Proteomes" id="UP000738349"/>
    </source>
</evidence>
<evidence type="ECO:0000313" key="3">
    <source>
        <dbReference type="EMBL" id="KAH7161618.1"/>
    </source>
</evidence>
<accession>A0A9P9JDM9</accession>
<dbReference type="EMBL" id="JAGMUV010000004">
    <property type="protein sequence ID" value="KAH7161618.1"/>
    <property type="molecule type" value="Genomic_DNA"/>
</dbReference>
<protein>
    <submittedName>
        <fullName evidence="3">Uncharacterized protein</fullName>
    </submittedName>
</protein>
<feature type="chain" id="PRO_5040158478" evidence="2">
    <location>
        <begin position="19"/>
        <end position="408"/>
    </location>
</feature>
<feature type="signal peptide" evidence="2">
    <location>
        <begin position="1"/>
        <end position="18"/>
    </location>
</feature>
<feature type="region of interest" description="Disordered" evidence="1">
    <location>
        <begin position="369"/>
        <end position="391"/>
    </location>
</feature>
<evidence type="ECO:0000256" key="2">
    <source>
        <dbReference type="SAM" id="SignalP"/>
    </source>
</evidence>
<evidence type="ECO:0000256" key="1">
    <source>
        <dbReference type="SAM" id="MobiDB-lite"/>
    </source>
</evidence>
<proteinExistence type="predicted"/>
<name>A0A9P9JDM9_9HYPO</name>
<keyword evidence="2" id="KW-0732">Signal</keyword>
<keyword evidence="4" id="KW-1185">Reference proteome</keyword>
<dbReference type="OrthoDB" id="5085439at2759"/>
<dbReference type="AlphaFoldDB" id="A0A9P9JDM9"/>
<organism evidence="3 4">
    <name type="scientific">Dactylonectria macrodidyma</name>
    <dbReference type="NCBI Taxonomy" id="307937"/>
    <lineage>
        <taxon>Eukaryota</taxon>
        <taxon>Fungi</taxon>
        <taxon>Dikarya</taxon>
        <taxon>Ascomycota</taxon>
        <taxon>Pezizomycotina</taxon>
        <taxon>Sordariomycetes</taxon>
        <taxon>Hypocreomycetidae</taxon>
        <taxon>Hypocreales</taxon>
        <taxon>Nectriaceae</taxon>
        <taxon>Dactylonectria</taxon>
    </lineage>
</organism>
<dbReference type="Proteomes" id="UP000738349">
    <property type="component" value="Unassembled WGS sequence"/>
</dbReference>
<comment type="caution">
    <text evidence="3">The sequence shown here is derived from an EMBL/GenBank/DDBJ whole genome shotgun (WGS) entry which is preliminary data.</text>
</comment>
<feature type="compositionally biased region" description="Polar residues" evidence="1">
    <location>
        <begin position="374"/>
        <end position="391"/>
    </location>
</feature>